<sequence length="299" mass="33415">MLDKSRLRIAMQKSGRLSKESQQLLEQCGIKINLQQQRLLAFAENMPIDIMRVRDDDIPGLVMDDVVDLGIIGENVLEEELLTRRAQGEDPRYFTLRQLDFGGCRLSIALLLDTPWTGPECLRGKRIATSYPHLLKQYLDKLDITFKSCLLNGSVEVAPRAGLADAICDLVSTGATLEANGLREAEVIYRSKACLIQRDGELSVAKQSLVDKLLIRIQGVIQARESKYIMMHAPTERLDDIISLLTGAEQPTILPLAGDQHRVAMHMVSSETLFWETMENLKALGASSILVLPIEKMME</sequence>
<dbReference type="InterPro" id="IPR013115">
    <property type="entry name" value="HisG_C"/>
</dbReference>
<dbReference type="PANTHER" id="PTHR21403">
    <property type="entry name" value="ATP PHOSPHORIBOSYLTRANSFERASE ATP-PRTASE"/>
    <property type="match status" value="1"/>
</dbReference>
<organism evidence="22 23">
    <name type="scientific">Sodalis glossinidius (strain morsitans)</name>
    <dbReference type="NCBI Taxonomy" id="343509"/>
    <lineage>
        <taxon>Bacteria</taxon>
        <taxon>Pseudomonadati</taxon>
        <taxon>Pseudomonadota</taxon>
        <taxon>Gammaproteobacteria</taxon>
        <taxon>Enterobacterales</taxon>
        <taxon>Bruguierivoracaceae</taxon>
        <taxon>Sodalis</taxon>
    </lineage>
</organism>
<dbReference type="SUPFAM" id="SSF54913">
    <property type="entry name" value="GlnB-like"/>
    <property type="match status" value="1"/>
</dbReference>
<dbReference type="FunFam" id="3.40.190.10:FF:000008">
    <property type="entry name" value="ATP phosphoribosyltransferase"/>
    <property type="match status" value="1"/>
</dbReference>
<keyword evidence="15 19" id="KW-0460">Magnesium</keyword>
<dbReference type="InterPro" id="IPR018198">
    <property type="entry name" value="ATP_PRibTrfase_CS"/>
</dbReference>
<name>A0A193QIM0_SODGM</name>
<evidence type="ECO:0000256" key="3">
    <source>
        <dbReference type="ARBA" id="ARBA00004496"/>
    </source>
</evidence>
<evidence type="ECO:0000256" key="18">
    <source>
        <dbReference type="ARBA" id="ARBA00026059"/>
    </source>
</evidence>
<keyword evidence="16 19" id="KW-0368">Histidine biosynthesis</keyword>
<dbReference type="Gene3D" id="3.40.190.10">
    <property type="entry name" value="Periplasmic binding protein-like II"/>
    <property type="match status" value="2"/>
</dbReference>
<dbReference type="EMBL" id="LN854557">
    <property type="protein sequence ID" value="CRL45029.1"/>
    <property type="molecule type" value="Genomic_DNA"/>
</dbReference>
<comment type="cofactor">
    <cofactor evidence="2 19">
        <name>Mg(2+)</name>
        <dbReference type="ChEBI" id="CHEBI:18420"/>
    </cofactor>
</comment>
<dbReference type="InterPro" id="IPR013820">
    <property type="entry name" value="ATP_PRibTrfase_cat"/>
</dbReference>
<gene>
    <name evidence="19 22" type="primary">hisG</name>
    <name evidence="22" type="ORF">SGGMMB4_02500</name>
</gene>
<keyword evidence="9 19" id="KW-0028">Amino-acid biosynthesis</keyword>
<keyword evidence="14 19" id="KW-0067">ATP-binding</keyword>
<evidence type="ECO:0000259" key="20">
    <source>
        <dbReference type="Pfam" id="PF01634"/>
    </source>
</evidence>
<evidence type="ECO:0000256" key="12">
    <source>
        <dbReference type="ARBA" id="ARBA00022723"/>
    </source>
</evidence>
<evidence type="ECO:0000256" key="16">
    <source>
        <dbReference type="ARBA" id="ARBA00023102"/>
    </source>
</evidence>
<evidence type="ECO:0000256" key="15">
    <source>
        <dbReference type="ARBA" id="ARBA00022842"/>
    </source>
</evidence>
<evidence type="ECO:0000313" key="23">
    <source>
        <dbReference type="Proteomes" id="UP000245838"/>
    </source>
</evidence>
<dbReference type="GO" id="GO:0000105">
    <property type="term" value="P:L-histidine biosynthetic process"/>
    <property type="evidence" value="ECO:0007669"/>
    <property type="project" value="UniProtKB-UniRule"/>
</dbReference>
<feature type="domain" description="Histidine biosynthesis HisG C-terminal" evidence="21">
    <location>
        <begin position="223"/>
        <end position="296"/>
    </location>
</feature>
<evidence type="ECO:0000256" key="6">
    <source>
        <dbReference type="ARBA" id="ARBA00011946"/>
    </source>
</evidence>
<dbReference type="CDD" id="cd13592">
    <property type="entry name" value="PBP2_HisGL2"/>
    <property type="match status" value="1"/>
</dbReference>
<dbReference type="GO" id="GO:0000287">
    <property type="term" value="F:magnesium ion binding"/>
    <property type="evidence" value="ECO:0007669"/>
    <property type="project" value="UniProtKB-UniRule"/>
</dbReference>
<dbReference type="KEGG" id="sgl:SG1130"/>
<dbReference type="Pfam" id="PF08029">
    <property type="entry name" value="HisG_C"/>
    <property type="match status" value="1"/>
</dbReference>
<dbReference type="NCBIfam" id="TIGR03455">
    <property type="entry name" value="HisG_C-term"/>
    <property type="match status" value="1"/>
</dbReference>
<evidence type="ECO:0000256" key="19">
    <source>
        <dbReference type="HAMAP-Rule" id="MF_00079"/>
    </source>
</evidence>
<dbReference type="Pfam" id="PF01634">
    <property type="entry name" value="HisG"/>
    <property type="match status" value="1"/>
</dbReference>
<evidence type="ECO:0000256" key="10">
    <source>
        <dbReference type="ARBA" id="ARBA00022676"/>
    </source>
</evidence>
<keyword evidence="13 19" id="KW-0547">Nucleotide-binding</keyword>
<dbReference type="InterPro" id="IPR020621">
    <property type="entry name" value="ATP-PRT_HisG_long"/>
</dbReference>
<dbReference type="Gene3D" id="3.30.70.120">
    <property type="match status" value="1"/>
</dbReference>
<feature type="domain" description="ATP phosphoribosyltransferase catalytic" evidence="20">
    <location>
        <begin position="54"/>
        <end position="219"/>
    </location>
</feature>
<keyword evidence="8 19" id="KW-0963">Cytoplasm</keyword>
<keyword evidence="11 19" id="KW-0808">Transferase</keyword>
<evidence type="ECO:0000256" key="4">
    <source>
        <dbReference type="ARBA" id="ARBA00004667"/>
    </source>
</evidence>
<accession>A0A193QIM0</accession>
<evidence type="ECO:0000256" key="5">
    <source>
        <dbReference type="ARBA" id="ARBA00007955"/>
    </source>
</evidence>
<evidence type="ECO:0000256" key="17">
    <source>
        <dbReference type="ARBA" id="ARBA00024861"/>
    </source>
</evidence>
<evidence type="ECO:0000313" key="22">
    <source>
        <dbReference type="EMBL" id="CRL45029.1"/>
    </source>
</evidence>
<reference evidence="22 23" key="1">
    <citation type="submission" date="2015-05" db="EMBL/GenBank/DDBJ databases">
        <authorList>
            <person name="Goodhead I."/>
        </authorList>
    </citation>
    <scope>NUCLEOTIDE SEQUENCE [LARGE SCALE GENOMIC DNA]</scope>
    <source>
        <strain evidence="23">morsitans</strain>
    </source>
</reference>
<proteinExistence type="inferred from homology"/>
<dbReference type="UniPathway" id="UPA00031">
    <property type="reaction ID" value="UER00006"/>
</dbReference>
<dbReference type="PROSITE" id="PS01316">
    <property type="entry name" value="ATP_P_PHORIBOSYLTR"/>
    <property type="match status" value="1"/>
</dbReference>
<dbReference type="NCBIfam" id="TIGR00070">
    <property type="entry name" value="hisG"/>
    <property type="match status" value="1"/>
</dbReference>
<dbReference type="SMR" id="A0A193QIM0"/>
<dbReference type="EC" id="2.4.2.17" evidence="6 19"/>
<comment type="function">
    <text evidence="17 19">Catalyzes the condensation of ATP and 5-phosphoribose 1-diphosphate to form N'-(5'-phosphoribosyl)-ATP (PR-ATP). Has a crucial role in the pathway because the rate of histidine biosynthesis seems to be controlled primarily by regulation of HisG enzymatic activity.</text>
</comment>
<dbReference type="GO" id="GO:0005737">
    <property type="term" value="C:cytoplasm"/>
    <property type="evidence" value="ECO:0007669"/>
    <property type="project" value="UniProtKB-SubCell"/>
</dbReference>
<dbReference type="OrthoDB" id="9801867at2"/>
<evidence type="ECO:0000256" key="11">
    <source>
        <dbReference type="ARBA" id="ARBA00022679"/>
    </source>
</evidence>
<protein>
    <recommendedName>
        <fullName evidence="7 19">ATP phosphoribosyltransferase</fullName>
        <shortName evidence="19">ATP-PRT</shortName>
        <shortName evidence="19">ATP-PRTase</shortName>
        <ecNumber evidence="6 19">2.4.2.17</ecNumber>
    </recommendedName>
</protein>
<keyword evidence="10 19" id="KW-0328">Glycosyltransferase</keyword>
<evidence type="ECO:0000256" key="7">
    <source>
        <dbReference type="ARBA" id="ARBA00020998"/>
    </source>
</evidence>
<comment type="catalytic activity">
    <reaction evidence="1 19">
        <text>1-(5-phospho-beta-D-ribosyl)-ATP + diphosphate = 5-phospho-alpha-D-ribose 1-diphosphate + ATP</text>
        <dbReference type="Rhea" id="RHEA:18473"/>
        <dbReference type="ChEBI" id="CHEBI:30616"/>
        <dbReference type="ChEBI" id="CHEBI:33019"/>
        <dbReference type="ChEBI" id="CHEBI:58017"/>
        <dbReference type="ChEBI" id="CHEBI:73183"/>
        <dbReference type="EC" id="2.4.2.17"/>
    </reaction>
</comment>
<comment type="subunit">
    <text evidence="18 19">Equilibrium between an active dimeric form, an inactive hexameric form and higher aggregates. Interconversion between the various forms is largely reversible and is influenced by the natural substrates and inhibitors of the enzyme.</text>
</comment>
<dbReference type="FunFam" id="3.30.70.120:FF:000002">
    <property type="entry name" value="ATP phosphoribosyltransferase"/>
    <property type="match status" value="1"/>
</dbReference>
<dbReference type="RefSeq" id="WP_011410965.1">
    <property type="nucleotide sequence ID" value="NC_007712.1"/>
</dbReference>
<dbReference type="HAMAP" id="MF_00079">
    <property type="entry name" value="HisG_Long"/>
    <property type="match status" value="1"/>
</dbReference>
<dbReference type="SUPFAM" id="SSF53850">
    <property type="entry name" value="Periplasmic binding protein-like II"/>
    <property type="match status" value="1"/>
</dbReference>
<evidence type="ECO:0000256" key="13">
    <source>
        <dbReference type="ARBA" id="ARBA00022741"/>
    </source>
</evidence>
<comment type="similarity">
    <text evidence="5 19">Belongs to the ATP phosphoribosyltransferase family. Long subfamily.</text>
</comment>
<evidence type="ECO:0000256" key="9">
    <source>
        <dbReference type="ARBA" id="ARBA00022605"/>
    </source>
</evidence>
<dbReference type="Proteomes" id="UP000245838">
    <property type="component" value="Chromosome sggmmb4_Chromosome"/>
</dbReference>
<evidence type="ECO:0000256" key="2">
    <source>
        <dbReference type="ARBA" id="ARBA00001946"/>
    </source>
</evidence>
<evidence type="ECO:0000256" key="14">
    <source>
        <dbReference type="ARBA" id="ARBA00022840"/>
    </source>
</evidence>
<evidence type="ECO:0000259" key="21">
    <source>
        <dbReference type="Pfam" id="PF08029"/>
    </source>
</evidence>
<dbReference type="AlphaFoldDB" id="A0A193QIM0"/>
<dbReference type="InterPro" id="IPR015867">
    <property type="entry name" value="N-reg_PII/ATP_PRibTrfase_C"/>
</dbReference>
<keyword evidence="12 19" id="KW-0479">Metal-binding</keyword>
<dbReference type="GO" id="GO:0003879">
    <property type="term" value="F:ATP phosphoribosyltransferase activity"/>
    <property type="evidence" value="ECO:0007669"/>
    <property type="project" value="UniProtKB-UniRule"/>
</dbReference>
<dbReference type="InterPro" id="IPR011322">
    <property type="entry name" value="N-reg_PII-like_a/b"/>
</dbReference>
<comment type="subcellular location">
    <subcellularLocation>
        <location evidence="3 19">Cytoplasm</location>
    </subcellularLocation>
</comment>
<evidence type="ECO:0000256" key="1">
    <source>
        <dbReference type="ARBA" id="ARBA00000915"/>
    </source>
</evidence>
<evidence type="ECO:0000256" key="8">
    <source>
        <dbReference type="ARBA" id="ARBA00022490"/>
    </source>
</evidence>
<comment type="pathway">
    <text evidence="4 19">Amino-acid biosynthesis; L-histidine biosynthesis; L-histidine from 5-phospho-alpha-D-ribose 1-diphosphate: step 1/9.</text>
</comment>
<dbReference type="PANTHER" id="PTHR21403:SF8">
    <property type="entry name" value="ATP PHOSPHORIBOSYLTRANSFERASE"/>
    <property type="match status" value="1"/>
</dbReference>
<comment type="activity regulation">
    <text evidence="19">Feedback inhibited by histidine.</text>
</comment>
<dbReference type="InterPro" id="IPR001348">
    <property type="entry name" value="ATP_PRibTrfase_HisG"/>
</dbReference>
<dbReference type="GO" id="GO:0005524">
    <property type="term" value="F:ATP binding"/>
    <property type="evidence" value="ECO:0007669"/>
    <property type="project" value="UniProtKB-KW"/>
</dbReference>